<dbReference type="EMBL" id="DF238629">
    <property type="protein sequence ID" value="GAQ93586.1"/>
    <property type="molecule type" value="Genomic_DNA"/>
</dbReference>
<dbReference type="AlphaFoldDB" id="A0A1Y1IXE7"/>
<protein>
    <submittedName>
        <fullName evidence="2">Uncharacterized protein</fullName>
    </submittedName>
</protein>
<feature type="compositionally biased region" description="Acidic residues" evidence="1">
    <location>
        <begin position="150"/>
        <end position="160"/>
    </location>
</feature>
<evidence type="ECO:0000313" key="3">
    <source>
        <dbReference type="Proteomes" id="UP000054558"/>
    </source>
</evidence>
<feature type="non-terminal residue" evidence="2">
    <location>
        <position position="170"/>
    </location>
</feature>
<name>A0A1Y1IXE7_KLENI</name>
<reference evidence="2 3" key="1">
    <citation type="journal article" date="2014" name="Nat. Commun.">
        <title>Klebsormidium flaccidum genome reveals primary factors for plant terrestrial adaptation.</title>
        <authorList>
            <person name="Hori K."/>
            <person name="Maruyama F."/>
            <person name="Fujisawa T."/>
            <person name="Togashi T."/>
            <person name="Yamamoto N."/>
            <person name="Seo M."/>
            <person name="Sato S."/>
            <person name="Yamada T."/>
            <person name="Mori H."/>
            <person name="Tajima N."/>
            <person name="Moriyama T."/>
            <person name="Ikeuchi M."/>
            <person name="Watanabe M."/>
            <person name="Wada H."/>
            <person name="Kobayashi K."/>
            <person name="Saito M."/>
            <person name="Masuda T."/>
            <person name="Sasaki-Sekimoto Y."/>
            <person name="Mashiguchi K."/>
            <person name="Awai K."/>
            <person name="Shimojima M."/>
            <person name="Masuda S."/>
            <person name="Iwai M."/>
            <person name="Nobusawa T."/>
            <person name="Narise T."/>
            <person name="Kondo S."/>
            <person name="Saito H."/>
            <person name="Sato R."/>
            <person name="Murakawa M."/>
            <person name="Ihara Y."/>
            <person name="Oshima-Yamada Y."/>
            <person name="Ohtaka K."/>
            <person name="Satoh M."/>
            <person name="Sonobe K."/>
            <person name="Ishii M."/>
            <person name="Ohtani R."/>
            <person name="Kanamori-Sato M."/>
            <person name="Honoki R."/>
            <person name="Miyazaki D."/>
            <person name="Mochizuki H."/>
            <person name="Umetsu J."/>
            <person name="Higashi K."/>
            <person name="Shibata D."/>
            <person name="Kamiya Y."/>
            <person name="Sato N."/>
            <person name="Nakamura Y."/>
            <person name="Tabata S."/>
            <person name="Ida S."/>
            <person name="Kurokawa K."/>
            <person name="Ohta H."/>
        </authorList>
    </citation>
    <scope>NUCLEOTIDE SEQUENCE [LARGE SCALE GENOMIC DNA]</scope>
    <source>
        <strain evidence="2 3">NIES-2285</strain>
    </source>
</reference>
<sequence length="170" mass="18132">MASKQGQRQVAAALKLVAGRNKPGRGQQAKKPPQKAANGAAGKKRKAGVLKDKGAQQYNYDDGHGDGFEVEDEDDIHEVDPDVVNGRLPFPVERPKMQSLYPEAAGQGTDDEEEDEKDALEDPRGQGSTRGSTGTGLQSGQSHVSRGVEDGEGFGEEEDPNPPRSGSHRT</sequence>
<dbReference type="Proteomes" id="UP000054558">
    <property type="component" value="Unassembled WGS sequence"/>
</dbReference>
<keyword evidence="3" id="KW-1185">Reference proteome</keyword>
<gene>
    <name evidence="2" type="ORF">KFL_016800010</name>
</gene>
<feature type="compositionally biased region" description="Acidic residues" evidence="1">
    <location>
        <begin position="109"/>
        <end position="119"/>
    </location>
</feature>
<organism evidence="2 3">
    <name type="scientific">Klebsormidium nitens</name>
    <name type="common">Green alga</name>
    <name type="synonym">Ulothrix nitens</name>
    <dbReference type="NCBI Taxonomy" id="105231"/>
    <lineage>
        <taxon>Eukaryota</taxon>
        <taxon>Viridiplantae</taxon>
        <taxon>Streptophyta</taxon>
        <taxon>Klebsormidiophyceae</taxon>
        <taxon>Klebsormidiales</taxon>
        <taxon>Klebsormidiaceae</taxon>
        <taxon>Klebsormidium</taxon>
    </lineage>
</organism>
<feature type="region of interest" description="Disordered" evidence="1">
    <location>
        <begin position="1"/>
        <end position="170"/>
    </location>
</feature>
<feature type="compositionally biased region" description="Low complexity" evidence="1">
    <location>
        <begin position="125"/>
        <end position="142"/>
    </location>
</feature>
<evidence type="ECO:0000256" key="1">
    <source>
        <dbReference type="SAM" id="MobiDB-lite"/>
    </source>
</evidence>
<proteinExistence type="predicted"/>
<evidence type="ECO:0000313" key="2">
    <source>
        <dbReference type="EMBL" id="GAQ93586.1"/>
    </source>
</evidence>
<feature type="compositionally biased region" description="Low complexity" evidence="1">
    <location>
        <begin position="24"/>
        <end position="41"/>
    </location>
</feature>
<accession>A0A1Y1IXE7</accession>
<feature type="compositionally biased region" description="Acidic residues" evidence="1">
    <location>
        <begin position="68"/>
        <end position="77"/>
    </location>
</feature>